<evidence type="ECO:0000256" key="3">
    <source>
        <dbReference type="ARBA" id="ARBA00022990"/>
    </source>
</evidence>
<proteinExistence type="predicted"/>
<evidence type="ECO:0000313" key="7">
    <source>
        <dbReference type="Proteomes" id="UP000824540"/>
    </source>
</evidence>
<evidence type="ECO:0000256" key="1">
    <source>
        <dbReference type="ARBA" id="ARBA00022553"/>
    </source>
</evidence>
<dbReference type="Gene3D" id="2.10.110.10">
    <property type="entry name" value="Cysteine Rich Protein"/>
    <property type="match status" value="1"/>
</dbReference>
<keyword evidence="4" id="KW-0862">Zinc</keyword>
<keyword evidence="3" id="KW-0007">Acetylation</keyword>
<name>A0A8T2NBW9_9TELE</name>
<keyword evidence="4" id="KW-0440">LIM domain</keyword>
<gene>
    <name evidence="6" type="ORF">JZ751_027601</name>
</gene>
<reference evidence="6" key="1">
    <citation type="thesis" date="2021" institute="BYU ScholarsArchive" country="Provo, UT, USA">
        <title>Applications of and Algorithms for Genome Assembly and Genomic Analyses with an Emphasis on Marine Teleosts.</title>
        <authorList>
            <person name="Pickett B.D."/>
        </authorList>
    </citation>
    <scope>NUCLEOTIDE SEQUENCE</scope>
    <source>
        <strain evidence="6">HI-2016</strain>
    </source>
</reference>
<keyword evidence="1" id="KW-0597">Phosphoprotein</keyword>
<evidence type="ECO:0000256" key="5">
    <source>
        <dbReference type="SAM" id="MobiDB-lite"/>
    </source>
</evidence>
<keyword evidence="7" id="KW-1185">Reference proteome</keyword>
<evidence type="ECO:0000256" key="2">
    <source>
        <dbReference type="ARBA" id="ARBA00022737"/>
    </source>
</evidence>
<organism evidence="6 7">
    <name type="scientific">Albula glossodonta</name>
    <name type="common">roundjaw bonefish</name>
    <dbReference type="NCBI Taxonomy" id="121402"/>
    <lineage>
        <taxon>Eukaryota</taxon>
        <taxon>Metazoa</taxon>
        <taxon>Chordata</taxon>
        <taxon>Craniata</taxon>
        <taxon>Vertebrata</taxon>
        <taxon>Euteleostomi</taxon>
        <taxon>Actinopterygii</taxon>
        <taxon>Neopterygii</taxon>
        <taxon>Teleostei</taxon>
        <taxon>Albuliformes</taxon>
        <taxon>Albulidae</taxon>
        <taxon>Albula</taxon>
    </lineage>
</organism>
<evidence type="ECO:0000256" key="4">
    <source>
        <dbReference type="ARBA" id="ARBA00023038"/>
    </source>
</evidence>
<feature type="compositionally biased region" description="Low complexity" evidence="5">
    <location>
        <begin position="71"/>
        <end position="88"/>
    </location>
</feature>
<feature type="region of interest" description="Disordered" evidence="5">
    <location>
        <begin position="57"/>
        <end position="103"/>
    </location>
</feature>
<keyword evidence="2" id="KW-0677">Repeat</keyword>
<sequence length="103" mass="11134">MASVPLKRPVAHRLKRFWSPPQEFIPQFLCTHDGTPYCHKPCYATLFGPKGVNIGGAGSYIYDTPPPTPVSKSGDSPSDGSPTTPWTSVQTAKPPPKGNRQKA</sequence>
<protein>
    <submittedName>
        <fullName evidence="6">Uncharacterized protein</fullName>
    </submittedName>
</protein>
<dbReference type="Proteomes" id="UP000824540">
    <property type="component" value="Unassembled WGS sequence"/>
</dbReference>
<dbReference type="AlphaFoldDB" id="A0A8T2NBW9"/>
<dbReference type="PANTHER" id="PTHR46074:SF2">
    <property type="entry name" value="CYSTEINE-RICH PROTEIN 2"/>
    <property type="match status" value="1"/>
</dbReference>
<dbReference type="EMBL" id="JAFBMS010000080">
    <property type="protein sequence ID" value="KAG9337799.1"/>
    <property type="molecule type" value="Genomic_DNA"/>
</dbReference>
<dbReference type="PANTHER" id="PTHR46074">
    <property type="entry name" value="CYSTEINE-RICH PROTEIN CRIP FAMILY MEMBER"/>
    <property type="match status" value="1"/>
</dbReference>
<accession>A0A8T2NBW9</accession>
<evidence type="ECO:0000313" key="6">
    <source>
        <dbReference type="EMBL" id="KAG9337799.1"/>
    </source>
</evidence>
<dbReference type="OrthoDB" id="25654at2759"/>
<keyword evidence="4" id="KW-0479">Metal-binding</keyword>
<comment type="caution">
    <text evidence="6">The sequence shown here is derived from an EMBL/GenBank/DDBJ whole genome shotgun (WGS) entry which is preliminary data.</text>
</comment>
<dbReference type="SUPFAM" id="SSF57716">
    <property type="entry name" value="Glucocorticoid receptor-like (DNA-binding domain)"/>
    <property type="match status" value="1"/>
</dbReference>